<dbReference type="EMBL" id="NBIV01000057">
    <property type="protein sequence ID" value="PXF45572.1"/>
    <property type="molecule type" value="Genomic_DNA"/>
</dbReference>
<proteinExistence type="predicted"/>
<dbReference type="AlphaFoldDB" id="A0A2V3ITZ4"/>
<feature type="region of interest" description="Disordered" evidence="1">
    <location>
        <begin position="1"/>
        <end position="21"/>
    </location>
</feature>
<evidence type="ECO:0000256" key="1">
    <source>
        <dbReference type="SAM" id="MobiDB-lite"/>
    </source>
</evidence>
<protein>
    <submittedName>
        <fullName evidence="2">Uncharacterized protein</fullName>
    </submittedName>
</protein>
<dbReference type="OrthoDB" id="410721at2759"/>
<sequence length="94" mass="9985">MIQKLQSMMHHVGERSKMSRGRQEDILRMLREFASDIDAGLVRAKERSERARKQAAKNEARKAGSAVPPAPPAPAAVEVGGAVDGGGAHAGAQE</sequence>
<feature type="compositionally biased region" description="Basic and acidic residues" evidence="1">
    <location>
        <begin position="11"/>
        <end position="21"/>
    </location>
</feature>
<comment type="caution">
    <text evidence="2">The sequence shown here is derived from an EMBL/GenBank/DDBJ whole genome shotgun (WGS) entry which is preliminary data.</text>
</comment>
<evidence type="ECO:0000313" key="3">
    <source>
        <dbReference type="Proteomes" id="UP000247409"/>
    </source>
</evidence>
<accession>A0A2V3ITZ4</accession>
<gene>
    <name evidence="2" type="ORF">BWQ96_04649</name>
</gene>
<reference evidence="2 3" key="1">
    <citation type="journal article" date="2018" name="Mol. Biol. Evol.">
        <title>Analysis of the draft genome of the red seaweed Gracilariopsis chorda provides insights into genome size evolution in Rhodophyta.</title>
        <authorList>
            <person name="Lee J."/>
            <person name="Yang E.C."/>
            <person name="Graf L."/>
            <person name="Yang J.H."/>
            <person name="Qiu H."/>
            <person name="Zel Zion U."/>
            <person name="Chan C.X."/>
            <person name="Stephens T.G."/>
            <person name="Weber A.P.M."/>
            <person name="Boo G.H."/>
            <person name="Boo S.M."/>
            <person name="Kim K.M."/>
            <person name="Shin Y."/>
            <person name="Jung M."/>
            <person name="Lee S.J."/>
            <person name="Yim H.S."/>
            <person name="Lee J.H."/>
            <person name="Bhattacharya D."/>
            <person name="Yoon H.S."/>
        </authorList>
    </citation>
    <scope>NUCLEOTIDE SEQUENCE [LARGE SCALE GENOMIC DNA]</scope>
    <source>
        <strain evidence="2 3">SKKU-2015</strain>
        <tissue evidence="2">Whole body</tissue>
    </source>
</reference>
<feature type="region of interest" description="Disordered" evidence="1">
    <location>
        <begin position="44"/>
        <end position="94"/>
    </location>
</feature>
<evidence type="ECO:0000313" key="2">
    <source>
        <dbReference type="EMBL" id="PXF45572.1"/>
    </source>
</evidence>
<keyword evidence="3" id="KW-1185">Reference proteome</keyword>
<dbReference type="Proteomes" id="UP000247409">
    <property type="component" value="Unassembled WGS sequence"/>
</dbReference>
<feature type="compositionally biased region" description="Basic and acidic residues" evidence="1">
    <location>
        <begin position="44"/>
        <end position="62"/>
    </location>
</feature>
<feature type="compositionally biased region" description="Gly residues" evidence="1">
    <location>
        <begin position="82"/>
        <end position="94"/>
    </location>
</feature>
<organism evidence="2 3">
    <name type="scientific">Gracilariopsis chorda</name>
    <dbReference type="NCBI Taxonomy" id="448386"/>
    <lineage>
        <taxon>Eukaryota</taxon>
        <taxon>Rhodophyta</taxon>
        <taxon>Florideophyceae</taxon>
        <taxon>Rhodymeniophycidae</taxon>
        <taxon>Gracilariales</taxon>
        <taxon>Gracilariaceae</taxon>
        <taxon>Gracilariopsis</taxon>
    </lineage>
</organism>
<name>A0A2V3ITZ4_9FLOR</name>